<sequence>MSEMINGYDLDWTKSEDIVLCGASSYVQKYYFNEKFNLLPDEIKNELKIICVSFAEEAGGILTMEFDKSGNLKFCVRVDDGDFYFDEIESGLKISSYQRKKEELLSQLELFYRLVILGDSAE</sequence>
<name>A0A385Q348_9FIRM</name>
<accession>A0A385Q348</accession>
<reference evidence="1 2" key="1">
    <citation type="submission" date="2018-09" db="EMBL/GenBank/DDBJ databases">
        <title>Genome sequencing of Lachnoanaerobaculum umeaense DSM 23576.</title>
        <authorList>
            <person name="Kook J.-K."/>
            <person name="Park S.-N."/>
            <person name="Lim Y.K."/>
        </authorList>
    </citation>
    <scope>NUCLEOTIDE SEQUENCE [LARGE SCALE GENOMIC DNA]</scope>
    <source>
        <strain evidence="2">DSM 23576 \ CCUG 58757</strain>
    </source>
</reference>
<dbReference type="AlphaFoldDB" id="A0A385Q348"/>
<keyword evidence="2" id="KW-1185">Reference proteome</keyword>
<gene>
    <name evidence="1" type="ORF">D4A81_12995</name>
</gene>
<evidence type="ECO:0000313" key="1">
    <source>
        <dbReference type="EMBL" id="AYB00753.1"/>
    </source>
</evidence>
<protein>
    <submittedName>
        <fullName evidence="1">Uncharacterized protein</fullName>
    </submittedName>
</protein>
<evidence type="ECO:0000313" key="2">
    <source>
        <dbReference type="Proteomes" id="UP000265562"/>
    </source>
</evidence>
<organism evidence="1 2">
    <name type="scientific">Lachnoanaerobaculum umeaense</name>
    <dbReference type="NCBI Taxonomy" id="617123"/>
    <lineage>
        <taxon>Bacteria</taxon>
        <taxon>Bacillati</taxon>
        <taxon>Bacillota</taxon>
        <taxon>Clostridia</taxon>
        <taxon>Lachnospirales</taxon>
        <taxon>Lachnospiraceae</taxon>
        <taxon>Lachnoanaerobaculum</taxon>
    </lineage>
</organism>
<dbReference type="InterPro" id="IPR046143">
    <property type="entry name" value="DUF6145"/>
</dbReference>
<dbReference type="EMBL" id="CP032364">
    <property type="protein sequence ID" value="AYB00753.1"/>
    <property type="molecule type" value="Genomic_DNA"/>
</dbReference>
<dbReference type="RefSeq" id="WP_111526050.1">
    <property type="nucleotide sequence ID" value="NZ_CP032364.1"/>
</dbReference>
<dbReference type="Pfam" id="PF19642">
    <property type="entry name" value="DUF6145"/>
    <property type="match status" value="1"/>
</dbReference>
<dbReference type="OrthoDB" id="9794005at2"/>
<dbReference type="KEGG" id="lua:D4A81_12995"/>
<dbReference type="Proteomes" id="UP000265562">
    <property type="component" value="Chromosome"/>
</dbReference>
<proteinExistence type="predicted"/>